<sequence length="197" mass="21537">MQLHKTDRARAELKPGVRTLGQRERTLLLLADGNKSIKDFQPLFGGDGEQIALRLLRDGFLETHPGHALQKAATIEPAAPASAAPTTLAGQDQILPSPDTTQAVKVAADQFEGKRSLATTRMFLFDICERMFARRNPGQAENFREALRNAKDRETMLAVSREMIGEIEKAAGHERADSISERLAMLLPVQSPGNPAA</sequence>
<gene>
    <name evidence="1" type="ORF">ACFQND_03100</name>
</gene>
<comment type="caution">
    <text evidence="1">The sequence shown here is derived from an EMBL/GenBank/DDBJ whole genome shotgun (WGS) entry which is preliminary data.</text>
</comment>
<reference evidence="2" key="1">
    <citation type="journal article" date="2019" name="Int. J. Syst. Evol. Microbiol.">
        <title>The Global Catalogue of Microorganisms (GCM) 10K type strain sequencing project: providing services to taxonomists for standard genome sequencing and annotation.</title>
        <authorList>
            <consortium name="The Broad Institute Genomics Platform"/>
            <consortium name="The Broad Institute Genome Sequencing Center for Infectious Disease"/>
            <person name="Wu L."/>
            <person name="Ma J."/>
        </authorList>
    </citation>
    <scope>NUCLEOTIDE SEQUENCE [LARGE SCALE GENOMIC DNA]</scope>
    <source>
        <strain evidence="2">CCUG 39402</strain>
    </source>
</reference>
<evidence type="ECO:0000313" key="2">
    <source>
        <dbReference type="Proteomes" id="UP001596270"/>
    </source>
</evidence>
<organism evidence="1 2">
    <name type="scientific">Polaromonas aquatica</name>
    <dbReference type="NCBI Taxonomy" id="332657"/>
    <lineage>
        <taxon>Bacteria</taxon>
        <taxon>Pseudomonadati</taxon>
        <taxon>Pseudomonadota</taxon>
        <taxon>Betaproteobacteria</taxon>
        <taxon>Burkholderiales</taxon>
        <taxon>Comamonadaceae</taxon>
        <taxon>Polaromonas</taxon>
    </lineage>
</organism>
<dbReference type="Proteomes" id="UP001596270">
    <property type="component" value="Unassembled WGS sequence"/>
</dbReference>
<protein>
    <submittedName>
        <fullName evidence="1">Uncharacterized protein</fullName>
    </submittedName>
</protein>
<evidence type="ECO:0000313" key="1">
    <source>
        <dbReference type="EMBL" id="MFC6280217.1"/>
    </source>
</evidence>
<dbReference type="EMBL" id="JBHSRS010000005">
    <property type="protein sequence ID" value="MFC6280217.1"/>
    <property type="molecule type" value="Genomic_DNA"/>
</dbReference>
<dbReference type="RefSeq" id="WP_371434554.1">
    <property type="nucleotide sequence ID" value="NZ_JBHSRS010000005.1"/>
</dbReference>
<proteinExistence type="predicted"/>
<accession>A0ABW1TU09</accession>
<name>A0ABW1TU09_9BURK</name>
<keyword evidence="2" id="KW-1185">Reference proteome</keyword>